<proteinExistence type="predicted"/>
<feature type="domain" description="Cyclic nucleotide-binding" evidence="1">
    <location>
        <begin position="15"/>
        <end position="114"/>
    </location>
</feature>
<evidence type="ECO:0000313" key="2">
    <source>
        <dbReference type="EMBL" id="NLR64314.1"/>
    </source>
</evidence>
<accession>A0A847RRE5</accession>
<dbReference type="AlphaFoldDB" id="A0A847RRE5"/>
<keyword evidence="3" id="KW-1185">Reference proteome</keyword>
<dbReference type="CDD" id="cd00038">
    <property type="entry name" value="CAP_ED"/>
    <property type="match status" value="1"/>
</dbReference>
<name>A0A847RRE5_9BACT</name>
<sequence>MHQQVIYAIENIIPLDAAEKEFVASLFQLKRYNREDYFLREGQVCRAVGFINHGLIRYYATNTNGEEQIYDFGRENDFFCNYSSFLDHSPSASNIQFMEDSEVLLISHEDLQRLYSSIKHGERFGRLACEQLYVHAIKKIASLYADSPEQRYLRFQEDYPDLQQRIPQYYVSSFVGVKPPSLSRIRKRMASRQIY</sequence>
<protein>
    <submittedName>
        <fullName evidence="2">Crp/Fnr family transcriptional regulator</fullName>
    </submittedName>
</protein>
<dbReference type="Pfam" id="PF00027">
    <property type="entry name" value="cNMP_binding"/>
    <property type="match status" value="1"/>
</dbReference>
<organism evidence="2 3">
    <name type="scientific">Chitinophaga varians</name>
    <dbReference type="NCBI Taxonomy" id="2202339"/>
    <lineage>
        <taxon>Bacteria</taxon>
        <taxon>Pseudomonadati</taxon>
        <taxon>Bacteroidota</taxon>
        <taxon>Chitinophagia</taxon>
        <taxon>Chitinophagales</taxon>
        <taxon>Chitinophagaceae</taxon>
        <taxon>Chitinophaga</taxon>
    </lineage>
</organism>
<gene>
    <name evidence="2" type="ORF">HGH92_08355</name>
</gene>
<dbReference type="Proteomes" id="UP000570474">
    <property type="component" value="Unassembled WGS sequence"/>
</dbReference>
<evidence type="ECO:0000259" key="1">
    <source>
        <dbReference type="PROSITE" id="PS50042"/>
    </source>
</evidence>
<dbReference type="EMBL" id="JABAIA010000001">
    <property type="protein sequence ID" value="NLR64314.1"/>
    <property type="molecule type" value="Genomic_DNA"/>
</dbReference>
<dbReference type="Gene3D" id="2.60.120.10">
    <property type="entry name" value="Jelly Rolls"/>
    <property type="match status" value="1"/>
</dbReference>
<dbReference type="PROSITE" id="PS50042">
    <property type="entry name" value="CNMP_BINDING_3"/>
    <property type="match status" value="1"/>
</dbReference>
<evidence type="ECO:0000313" key="3">
    <source>
        <dbReference type="Proteomes" id="UP000570474"/>
    </source>
</evidence>
<comment type="caution">
    <text evidence="2">The sequence shown here is derived from an EMBL/GenBank/DDBJ whole genome shotgun (WGS) entry which is preliminary data.</text>
</comment>
<dbReference type="RefSeq" id="WP_168870263.1">
    <property type="nucleotide sequence ID" value="NZ_JABAIA010000001.1"/>
</dbReference>
<dbReference type="SUPFAM" id="SSF51206">
    <property type="entry name" value="cAMP-binding domain-like"/>
    <property type="match status" value="1"/>
</dbReference>
<dbReference type="InterPro" id="IPR014710">
    <property type="entry name" value="RmlC-like_jellyroll"/>
</dbReference>
<dbReference type="InterPro" id="IPR000595">
    <property type="entry name" value="cNMP-bd_dom"/>
</dbReference>
<reference evidence="2 3" key="1">
    <citation type="submission" date="2020-04" db="EMBL/GenBank/DDBJ databases">
        <authorList>
            <person name="Yin C."/>
        </authorList>
    </citation>
    <scope>NUCLEOTIDE SEQUENCE [LARGE SCALE GENOMIC DNA]</scope>
    <source>
        <strain evidence="2 3">Ae27</strain>
    </source>
</reference>
<dbReference type="InterPro" id="IPR018490">
    <property type="entry name" value="cNMP-bd_dom_sf"/>
</dbReference>